<name>Q1GPC9_SPHAL</name>
<reference evidence="1 2" key="1">
    <citation type="journal article" date="2009" name="Proc. Natl. Acad. Sci. U.S.A.">
        <title>The genomic basis of trophic strategy in marine bacteria.</title>
        <authorList>
            <person name="Lauro F.M."/>
            <person name="McDougald D."/>
            <person name="Thomas T."/>
            <person name="Williams T.J."/>
            <person name="Egan S."/>
            <person name="Rice S."/>
            <person name="DeMaere M.Z."/>
            <person name="Ting L."/>
            <person name="Ertan H."/>
            <person name="Johnson J."/>
            <person name="Ferriera S."/>
            <person name="Lapidus A."/>
            <person name="Anderson I."/>
            <person name="Kyrpides N."/>
            <person name="Munk A.C."/>
            <person name="Detter C."/>
            <person name="Han C.S."/>
            <person name="Brown M.V."/>
            <person name="Robb F.T."/>
            <person name="Kjelleberg S."/>
            <person name="Cavicchioli R."/>
        </authorList>
    </citation>
    <scope>NUCLEOTIDE SEQUENCE [LARGE SCALE GENOMIC DNA]</scope>
    <source>
        <strain evidence="2">DSM 13593 / LMG 18877 / RB2256</strain>
    </source>
</reference>
<dbReference type="Gene3D" id="3.10.450.50">
    <property type="match status" value="1"/>
</dbReference>
<dbReference type="KEGG" id="sal:Sala_2788"/>
<dbReference type="Pfam" id="PF07366">
    <property type="entry name" value="SnoaL"/>
    <property type="match status" value="1"/>
</dbReference>
<protein>
    <recommendedName>
        <fullName evidence="3">SnoaL-like domain-containing protein</fullName>
    </recommendedName>
</protein>
<dbReference type="AlphaFoldDB" id="Q1GPC9"/>
<dbReference type="GO" id="GO:0030638">
    <property type="term" value="P:polyketide metabolic process"/>
    <property type="evidence" value="ECO:0007669"/>
    <property type="project" value="InterPro"/>
</dbReference>
<organism evidence="1 2">
    <name type="scientific">Sphingopyxis alaskensis (strain DSM 13593 / LMG 18877 / RB2256)</name>
    <name type="common">Sphingomonas alaskensis</name>
    <dbReference type="NCBI Taxonomy" id="317655"/>
    <lineage>
        <taxon>Bacteria</taxon>
        <taxon>Pseudomonadati</taxon>
        <taxon>Pseudomonadota</taxon>
        <taxon>Alphaproteobacteria</taxon>
        <taxon>Sphingomonadales</taxon>
        <taxon>Sphingomonadaceae</taxon>
        <taxon>Sphingopyxis</taxon>
    </lineage>
</organism>
<dbReference type="SUPFAM" id="SSF54427">
    <property type="entry name" value="NTF2-like"/>
    <property type="match status" value="1"/>
</dbReference>
<keyword evidence="2" id="KW-1185">Reference proteome</keyword>
<dbReference type="EMBL" id="CP000356">
    <property type="protein sequence ID" value="ABF54493.1"/>
    <property type="molecule type" value="Genomic_DNA"/>
</dbReference>
<accession>Q1GPC9</accession>
<proteinExistence type="predicted"/>
<evidence type="ECO:0000313" key="1">
    <source>
        <dbReference type="EMBL" id="ABF54493.1"/>
    </source>
</evidence>
<evidence type="ECO:0000313" key="2">
    <source>
        <dbReference type="Proteomes" id="UP000006578"/>
    </source>
</evidence>
<gene>
    <name evidence="1" type="ordered locus">Sala_2788</name>
</gene>
<dbReference type="RefSeq" id="WP_011543058.1">
    <property type="nucleotide sequence ID" value="NC_008048.1"/>
</dbReference>
<dbReference type="Proteomes" id="UP000006578">
    <property type="component" value="Chromosome"/>
</dbReference>
<dbReference type="STRING" id="317655.Sala_2788"/>
<sequence>MTLSRATMDRIMDEHFAFEMRDDVEGVLATLAEDVEHDIVGAPTGATEGREAARGFYEALFSDLADGRVTTIRRLYGDDFLIDESQWSGRAPGRPFGIAGGNRPLSFRLLHVVQFRPNGAIARENVWIDLAAIQQQLALG</sequence>
<dbReference type="InterPro" id="IPR009959">
    <property type="entry name" value="Cyclase_SnoaL-like"/>
</dbReference>
<dbReference type="InterPro" id="IPR032710">
    <property type="entry name" value="NTF2-like_dom_sf"/>
</dbReference>
<dbReference type="OrthoDB" id="8849037at2"/>
<dbReference type="HOGENOM" id="CLU_153046_0_0_5"/>
<dbReference type="eggNOG" id="COG3631">
    <property type="taxonomic scope" value="Bacteria"/>
</dbReference>
<evidence type="ECO:0008006" key="3">
    <source>
        <dbReference type="Google" id="ProtNLM"/>
    </source>
</evidence>